<protein>
    <recommendedName>
        <fullName evidence="6">DUF4429 domain-containing protein</fullName>
    </recommendedName>
</protein>
<sequence>MADTLSFMADVLSGIGGSWQFAAEGIRMRYERTSKTARLLQELGERLVPFSAVDGAVLAPGKRGTVVLRLTPRPGADPLIIAAGGQLRESQDPYRLVLPADRETLAEYYRDEVRALITVSGPLDQPVVAGPSVPRSFKGWDGQASFDGQVVRFHWYWSGASTRKYDAGDQEFAVSAIEGVEWRSPDIFDGYMRLKLRGVVTSEAPDQDPASITFGMGTGLTHESLPVAAAIVAAVGRVRPTTIQPPARPTVVLTAPEPAALTSPDSAVLDSPEPAVPVTPEPAALAFSGPGEPLSAAETRHSPESGDFAPAASGAGRPPVEPAASPADPRPGRPGPERPGPHQGPPGPRQGPSEHGPQGHSGPNPSGAALTPAAAIADRIRHLGALRDEGLISEDEFQAKKTQLLAEL</sequence>
<dbReference type="EMBL" id="BAAAHQ010000001">
    <property type="protein sequence ID" value="GAA0911498.1"/>
    <property type="molecule type" value="Genomic_DNA"/>
</dbReference>
<reference evidence="4 5" key="1">
    <citation type="journal article" date="2019" name="Int. J. Syst. Evol. Microbiol.">
        <title>The Global Catalogue of Microorganisms (GCM) 10K type strain sequencing project: providing services to taxonomists for standard genome sequencing and annotation.</title>
        <authorList>
            <consortium name="The Broad Institute Genomics Platform"/>
            <consortium name="The Broad Institute Genome Sequencing Center for Infectious Disease"/>
            <person name="Wu L."/>
            <person name="Ma J."/>
        </authorList>
    </citation>
    <scope>NUCLEOTIDE SEQUENCE [LARGE SCALE GENOMIC DNA]</scope>
    <source>
        <strain evidence="4 5">JCM 11136</strain>
    </source>
</reference>
<dbReference type="InterPro" id="IPR018649">
    <property type="entry name" value="SHOCT"/>
</dbReference>
<dbReference type="Pfam" id="PF09851">
    <property type="entry name" value="SHOCT"/>
    <property type="match status" value="1"/>
</dbReference>
<accession>A0ABN1NLR2</accession>
<comment type="caution">
    <text evidence="4">The sequence shown here is derived from an EMBL/GenBank/DDBJ whole genome shotgun (WGS) entry which is preliminary data.</text>
</comment>
<gene>
    <name evidence="4" type="ORF">GCM10009560_00760</name>
</gene>
<feature type="domain" description="DUF4429" evidence="3">
    <location>
        <begin position="19"/>
        <end position="114"/>
    </location>
</feature>
<organism evidence="4 5">
    <name type="scientific">Nonomuraea longicatena</name>
    <dbReference type="NCBI Taxonomy" id="83682"/>
    <lineage>
        <taxon>Bacteria</taxon>
        <taxon>Bacillati</taxon>
        <taxon>Actinomycetota</taxon>
        <taxon>Actinomycetes</taxon>
        <taxon>Streptosporangiales</taxon>
        <taxon>Streptosporangiaceae</taxon>
        <taxon>Nonomuraea</taxon>
    </lineage>
</organism>
<dbReference type="Pfam" id="PF14472">
    <property type="entry name" value="DUF4429"/>
    <property type="match status" value="2"/>
</dbReference>
<evidence type="ECO:0008006" key="6">
    <source>
        <dbReference type="Google" id="ProtNLM"/>
    </source>
</evidence>
<evidence type="ECO:0000313" key="5">
    <source>
        <dbReference type="Proteomes" id="UP001501578"/>
    </source>
</evidence>
<proteinExistence type="predicted"/>
<feature type="domain" description="DUF4429" evidence="3">
    <location>
        <begin position="144"/>
        <end position="231"/>
    </location>
</feature>
<feature type="domain" description="SHOCT" evidence="2">
    <location>
        <begin position="378"/>
        <end position="405"/>
    </location>
</feature>
<feature type="region of interest" description="Disordered" evidence="1">
    <location>
        <begin position="261"/>
        <end position="374"/>
    </location>
</feature>
<keyword evidence="5" id="KW-1185">Reference proteome</keyword>
<evidence type="ECO:0000259" key="2">
    <source>
        <dbReference type="Pfam" id="PF09851"/>
    </source>
</evidence>
<evidence type="ECO:0000259" key="3">
    <source>
        <dbReference type="Pfam" id="PF14472"/>
    </source>
</evidence>
<name>A0ABN1NLR2_9ACTN</name>
<dbReference type="Proteomes" id="UP001501578">
    <property type="component" value="Unassembled WGS sequence"/>
</dbReference>
<dbReference type="InterPro" id="IPR027860">
    <property type="entry name" value="DUF4429"/>
</dbReference>
<evidence type="ECO:0000256" key="1">
    <source>
        <dbReference type="SAM" id="MobiDB-lite"/>
    </source>
</evidence>
<evidence type="ECO:0000313" key="4">
    <source>
        <dbReference type="EMBL" id="GAA0911498.1"/>
    </source>
</evidence>